<accession>A0A329MLI1</accession>
<name>A0A329MLI1_9BACL</name>
<dbReference type="PANTHER" id="PTHR46580:SF2">
    <property type="entry name" value="MAM DOMAIN-CONTAINING PROTEIN"/>
    <property type="match status" value="1"/>
</dbReference>
<dbReference type="RefSeq" id="WP_113031825.1">
    <property type="nucleotide sequence ID" value="NZ_QMFB01000008.1"/>
</dbReference>
<keyword evidence="3" id="KW-1185">Reference proteome</keyword>
<dbReference type="AlphaFoldDB" id="A0A329MLI1"/>
<sequence>MKKRAWVRYGMALLLVTALFGYYDRLFTAAGESGEPKVVLMRLEDIGPGGQYESPEQLGKLRTVLEYLSGNNVRYQIGVIPRWLNFMPDQSVYDRSLDSQDNPYIRSFTNVLKNAERSGAVIGMHGYTHQFGQTRRDDGHHESGIGNEFDVAGIPETSLPAFAEGRLEAGVRILQAAGITPKFWEVPHYHSAAAQDDVFRSFFGIVYENERSMPSQKNVFYHNVRNKGAGSATLGAVYVPTPFSYIPYNKDEKLILNQLGKRQRLASFFYHPFLEFSHLQPVLDNDGNPVLRDGLPEFAYASNGKSILQKLIAGVRDKGYSFYSLQDFVPFTPEYSVRFDANETFVRLGDANGDGVTDIVVRDSAKGGFNVIRGSYSGLRNFPRQAGEKWLDASFDAGDKAAMFDYDNDGKSDLWLLRTSGKVEAYRSNGTAFVLDRTWKTAAAFDWQDIYPLRQADGSWVIAGTSKEKSELQGFYLKSGELKPTVPMKVRSVSDKRWLISRAGGTGTAEHLWIPKLASNSCIDLLFDPATLQWKASRFRLDAPEADGELRLGDFNGDGKEDLLFWDGGEMTATVMLKGEDGKYRKTPRFGPWGEPGAGLIVRDFDGNGKSDLGLLGGKSGVLDVALSFQTKELP</sequence>
<keyword evidence="1" id="KW-0732">Signal</keyword>
<gene>
    <name evidence="2" type="ORF">DQG23_15820</name>
</gene>
<evidence type="ECO:0000313" key="2">
    <source>
        <dbReference type="EMBL" id="RAV20428.1"/>
    </source>
</evidence>
<dbReference type="Pfam" id="PF10096">
    <property type="entry name" value="DUF2334"/>
    <property type="match status" value="1"/>
</dbReference>
<proteinExistence type="predicted"/>
<evidence type="ECO:0000256" key="1">
    <source>
        <dbReference type="ARBA" id="ARBA00022729"/>
    </source>
</evidence>
<protein>
    <recommendedName>
        <fullName evidence="4">DUF2334 domain-containing protein</fullName>
    </recommendedName>
</protein>
<dbReference type="PANTHER" id="PTHR46580">
    <property type="entry name" value="SENSOR KINASE-RELATED"/>
    <property type="match status" value="1"/>
</dbReference>
<comment type="caution">
    <text evidence="2">The sequence shown here is derived from an EMBL/GenBank/DDBJ whole genome shotgun (WGS) entry which is preliminary data.</text>
</comment>
<reference evidence="2 3" key="1">
    <citation type="journal article" date="2009" name="Int. J. Syst. Evol. Microbiol.">
        <title>Paenibacillus contaminans sp. nov., isolated from a contaminated laboratory plate.</title>
        <authorList>
            <person name="Chou J.H."/>
            <person name="Lee J.H."/>
            <person name="Lin M.C."/>
            <person name="Chang P.S."/>
            <person name="Arun A.B."/>
            <person name="Young C.C."/>
            <person name="Chen W.M."/>
        </authorList>
    </citation>
    <scope>NUCLEOTIDE SEQUENCE [LARGE SCALE GENOMIC DNA]</scope>
    <source>
        <strain evidence="2 3">CKOBP-6</strain>
    </source>
</reference>
<dbReference type="SUPFAM" id="SSF88713">
    <property type="entry name" value="Glycoside hydrolase/deacetylase"/>
    <property type="match status" value="1"/>
</dbReference>
<dbReference type="InterPro" id="IPR018763">
    <property type="entry name" value="DUF2334"/>
</dbReference>
<dbReference type="InterPro" id="IPR011330">
    <property type="entry name" value="Glyco_hydro/deAcase_b/a-brl"/>
</dbReference>
<dbReference type="SUPFAM" id="SSF69318">
    <property type="entry name" value="Integrin alpha N-terminal domain"/>
    <property type="match status" value="1"/>
</dbReference>
<evidence type="ECO:0000313" key="3">
    <source>
        <dbReference type="Proteomes" id="UP000250369"/>
    </source>
</evidence>
<dbReference type="GO" id="GO:0005975">
    <property type="term" value="P:carbohydrate metabolic process"/>
    <property type="evidence" value="ECO:0007669"/>
    <property type="project" value="InterPro"/>
</dbReference>
<dbReference type="EMBL" id="QMFB01000008">
    <property type="protein sequence ID" value="RAV20428.1"/>
    <property type="molecule type" value="Genomic_DNA"/>
</dbReference>
<dbReference type="Gene3D" id="2.40.128.340">
    <property type="match status" value="1"/>
</dbReference>
<organism evidence="2 3">
    <name type="scientific">Paenibacillus contaminans</name>
    <dbReference type="NCBI Taxonomy" id="450362"/>
    <lineage>
        <taxon>Bacteria</taxon>
        <taxon>Bacillati</taxon>
        <taxon>Bacillota</taxon>
        <taxon>Bacilli</taxon>
        <taxon>Bacillales</taxon>
        <taxon>Paenibacillaceae</taxon>
        <taxon>Paenibacillus</taxon>
    </lineage>
</organism>
<dbReference type="OrthoDB" id="2339428at2"/>
<evidence type="ECO:0008006" key="4">
    <source>
        <dbReference type="Google" id="ProtNLM"/>
    </source>
</evidence>
<dbReference type="InterPro" id="IPR028994">
    <property type="entry name" value="Integrin_alpha_N"/>
</dbReference>
<dbReference type="Proteomes" id="UP000250369">
    <property type="component" value="Unassembled WGS sequence"/>
</dbReference>
<dbReference type="InterPro" id="IPR013517">
    <property type="entry name" value="FG-GAP"/>
</dbReference>
<dbReference type="Pfam" id="PF13517">
    <property type="entry name" value="FG-GAP_3"/>
    <property type="match status" value="1"/>
</dbReference>